<keyword evidence="2" id="KW-1185">Reference proteome</keyword>
<proteinExistence type="predicted"/>
<dbReference type="Proteomes" id="UP000318288">
    <property type="component" value="Unassembled WGS sequence"/>
</dbReference>
<sequence length="221" mass="24544">MWHTSRGDRTLTGFEAALVGTAIDTMIDALFVHVDVDCADEVVPDCDSGIEVFDQLTVCQRIGLLHEVAQYLLTETMAPLPLSALAEATVAAIFVEVRDQTAIEIDLFGDSLEPQIDWRSLVLGAYRSMSDVPVGDLPVVQCTELSAWEDLIDVLSSVVLWDRDFEMADSFLDSDPGLSQQRRKLLGIDQDYFTSVAPDPRPEEAFALVSRTREIVRLKPR</sequence>
<name>A0A5C6FAK2_9BACT</name>
<dbReference type="AlphaFoldDB" id="A0A5C6FAK2"/>
<organism evidence="1 2">
    <name type="scientific">Rubripirellula tenax</name>
    <dbReference type="NCBI Taxonomy" id="2528015"/>
    <lineage>
        <taxon>Bacteria</taxon>
        <taxon>Pseudomonadati</taxon>
        <taxon>Planctomycetota</taxon>
        <taxon>Planctomycetia</taxon>
        <taxon>Pirellulales</taxon>
        <taxon>Pirellulaceae</taxon>
        <taxon>Rubripirellula</taxon>
    </lineage>
</organism>
<gene>
    <name evidence="1" type="ORF">Poly51_12230</name>
</gene>
<accession>A0A5C6FAK2</accession>
<evidence type="ECO:0000313" key="2">
    <source>
        <dbReference type="Proteomes" id="UP000318288"/>
    </source>
</evidence>
<dbReference type="RefSeq" id="WP_146455347.1">
    <property type="nucleotide sequence ID" value="NZ_SJPW01000002.1"/>
</dbReference>
<reference evidence="1 2" key="1">
    <citation type="submission" date="2019-02" db="EMBL/GenBank/DDBJ databases">
        <title>Deep-cultivation of Planctomycetes and their phenomic and genomic characterization uncovers novel biology.</title>
        <authorList>
            <person name="Wiegand S."/>
            <person name="Jogler M."/>
            <person name="Boedeker C."/>
            <person name="Pinto D."/>
            <person name="Vollmers J."/>
            <person name="Rivas-Marin E."/>
            <person name="Kohn T."/>
            <person name="Peeters S.H."/>
            <person name="Heuer A."/>
            <person name="Rast P."/>
            <person name="Oberbeckmann S."/>
            <person name="Bunk B."/>
            <person name="Jeske O."/>
            <person name="Meyerdierks A."/>
            <person name="Storesund J.E."/>
            <person name="Kallscheuer N."/>
            <person name="Luecker S."/>
            <person name="Lage O.M."/>
            <person name="Pohl T."/>
            <person name="Merkel B.J."/>
            <person name="Hornburger P."/>
            <person name="Mueller R.-W."/>
            <person name="Bruemmer F."/>
            <person name="Labrenz M."/>
            <person name="Spormann A.M."/>
            <person name="Op Den Camp H."/>
            <person name="Overmann J."/>
            <person name="Amann R."/>
            <person name="Jetten M.S.M."/>
            <person name="Mascher T."/>
            <person name="Medema M.H."/>
            <person name="Devos D.P."/>
            <person name="Kaster A.-K."/>
            <person name="Ovreas L."/>
            <person name="Rohde M."/>
            <person name="Galperin M.Y."/>
            <person name="Jogler C."/>
        </authorList>
    </citation>
    <scope>NUCLEOTIDE SEQUENCE [LARGE SCALE GENOMIC DNA]</scope>
    <source>
        <strain evidence="1 2">Poly51</strain>
    </source>
</reference>
<protein>
    <submittedName>
        <fullName evidence="1">Uncharacterized protein</fullName>
    </submittedName>
</protein>
<comment type="caution">
    <text evidence="1">The sequence shown here is derived from an EMBL/GenBank/DDBJ whole genome shotgun (WGS) entry which is preliminary data.</text>
</comment>
<evidence type="ECO:0000313" key="1">
    <source>
        <dbReference type="EMBL" id="TWU58445.1"/>
    </source>
</evidence>
<dbReference type="OrthoDB" id="285182at2"/>
<dbReference type="EMBL" id="SJPW01000002">
    <property type="protein sequence ID" value="TWU58445.1"/>
    <property type="molecule type" value="Genomic_DNA"/>
</dbReference>